<organism evidence="3 4">
    <name type="scientific">Sulfitobacter alexandrii</name>
    <dbReference type="NCBI Taxonomy" id="1917485"/>
    <lineage>
        <taxon>Bacteria</taxon>
        <taxon>Pseudomonadati</taxon>
        <taxon>Pseudomonadota</taxon>
        <taxon>Alphaproteobacteria</taxon>
        <taxon>Rhodobacterales</taxon>
        <taxon>Roseobacteraceae</taxon>
        <taxon>Sulfitobacter</taxon>
    </lineage>
</organism>
<sequence>MLSSPEIAVAMLAAGVAASVGLYWSGRQAGRKTETGAASQEPLSMLFDAGVLHHGTATALRRFALIPGAHLWDDLHETLAHRFPAFPDAPGDGEAGCITLHADDADDIQRVEISWRGPLCWVTCSDRAPSVAGGHDPAATASKLASETTPHPAWQTDRKGDVIWHNTAYQSLFQKVHGRLPDKGDRLFDPTSAEGGTRAALHPTQGDPIWFELISQDRDGWTMHHATSIDALVKAEDAQRSFVQTLAKTFAHLPIGLAVFDRDDQLFLFNPAMLELSALPVAFLTARPTMLSFFDQLRENRRMPEPKNYGAWRKEIMELVAAAADGRYRETWSLEDGRTYSVQGRPHPDGATVFLFEDISAEISLTRNFRSELEMTQHLLDKVEDAMAVFSPSGILTFCNRAYRDLWQQKPDAAFADVTIADCVAIWRQTATTDLGWQRLLTMPGRKGPREPLNGTVTLHSGLRLSCVCEPIASGGTLMRFRAVQEVATALA</sequence>
<keyword evidence="4" id="KW-1185">Reference proteome</keyword>
<dbReference type="SUPFAM" id="SSF55785">
    <property type="entry name" value="PYP-like sensor domain (PAS domain)"/>
    <property type="match status" value="2"/>
</dbReference>
<dbReference type="Proteomes" id="UP000181897">
    <property type="component" value="Chromosome"/>
</dbReference>
<accession>A0A1J0WMK8</accession>
<proteinExistence type="predicted"/>
<evidence type="ECO:0008006" key="5">
    <source>
        <dbReference type="Google" id="ProtNLM"/>
    </source>
</evidence>
<feature type="region of interest" description="Disordered" evidence="1">
    <location>
        <begin position="131"/>
        <end position="156"/>
    </location>
</feature>
<keyword evidence="2" id="KW-0472">Membrane</keyword>
<dbReference type="InterPro" id="IPR035965">
    <property type="entry name" value="PAS-like_dom_sf"/>
</dbReference>
<name>A0A1J0WMK8_9RHOB</name>
<gene>
    <name evidence="3" type="ORF">BOO69_17885</name>
</gene>
<reference evidence="3 4" key="1">
    <citation type="submission" date="2016-11" db="EMBL/GenBank/DDBJ databases">
        <title>Complete genome sequence of Sulfitobacter sp. AM1-D1, a toxic bacteria associated with marine dinoflagellate Alexandrium minutum in East China Sea.</title>
        <authorList>
            <person name="Yang Q."/>
            <person name="Zhang X."/>
            <person name="Tian X."/>
        </authorList>
    </citation>
    <scope>NUCLEOTIDE SEQUENCE [LARGE SCALE GENOMIC DNA]</scope>
    <source>
        <strain evidence="3 4">AM1-D1</strain>
    </source>
</reference>
<dbReference type="KEGG" id="suam:BOO69_17885"/>
<keyword evidence="2" id="KW-1133">Transmembrane helix</keyword>
<feature type="transmembrane region" description="Helical" evidence="2">
    <location>
        <begin position="7"/>
        <end position="25"/>
    </location>
</feature>
<dbReference type="STRING" id="1917485.BOO69_17885"/>
<evidence type="ECO:0000256" key="1">
    <source>
        <dbReference type="SAM" id="MobiDB-lite"/>
    </source>
</evidence>
<evidence type="ECO:0000313" key="3">
    <source>
        <dbReference type="EMBL" id="APE45575.1"/>
    </source>
</evidence>
<evidence type="ECO:0000256" key="2">
    <source>
        <dbReference type="SAM" id="Phobius"/>
    </source>
</evidence>
<protein>
    <recommendedName>
        <fullName evidence="5">PAS domain-containing protein</fullName>
    </recommendedName>
</protein>
<dbReference type="EMBL" id="CP018076">
    <property type="protein sequence ID" value="APE45575.1"/>
    <property type="molecule type" value="Genomic_DNA"/>
</dbReference>
<dbReference type="AlphaFoldDB" id="A0A1J0WMK8"/>
<evidence type="ECO:0000313" key="4">
    <source>
        <dbReference type="Proteomes" id="UP000181897"/>
    </source>
</evidence>
<keyword evidence="2" id="KW-0812">Transmembrane</keyword>
<dbReference type="Pfam" id="PF12860">
    <property type="entry name" value="PAS_7"/>
    <property type="match status" value="1"/>
</dbReference>